<dbReference type="PROSITE" id="PS50977">
    <property type="entry name" value="HTH_TETR_2"/>
    <property type="match status" value="1"/>
</dbReference>
<feature type="DNA-binding region" description="H-T-H motif" evidence="4">
    <location>
        <begin position="37"/>
        <end position="56"/>
    </location>
</feature>
<dbReference type="InterPro" id="IPR009057">
    <property type="entry name" value="Homeodomain-like_sf"/>
</dbReference>
<keyword evidence="1" id="KW-0805">Transcription regulation</keyword>
<gene>
    <name evidence="6" type="ORF">GCM10009747_18770</name>
</gene>
<protein>
    <submittedName>
        <fullName evidence="6">TetR/AcrR family transcriptional regulator</fullName>
    </submittedName>
</protein>
<sequence length="203" mass="21834">MSGAHINLGGRPREFDVDEALDRALLLFWRFGYEGTSLAGLTQAMGISKPSLYAAFGTKEQLFRRALERYAEGPGSYASRALGEPTSRSVAEATLRGAVETTIMPAGFGGCLTVQGALVSSPGAKPAFDVLVEWRNAAGKQLEERFDRALAEGDLPEDARPARLARFVMTLVFGIAVQAADGIGREELDEVVDDALLRWPTDA</sequence>
<dbReference type="Gene3D" id="1.10.10.60">
    <property type="entry name" value="Homeodomain-like"/>
    <property type="match status" value="1"/>
</dbReference>
<evidence type="ECO:0000259" key="5">
    <source>
        <dbReference type="PROSITE" id="PS50977"/>
    </source>
</evidence>
<proteinExistence type="predicted"/>
<organism evidence="6 7">
    <name type="scientific">Agromyces humatus</name>
    <dbReference type="NCBI Taxonomy" id="279573"/>
    <lineage>
        <taxon>Bacteria</taxon>
        <taxon>Bacillati</taxon>
        <taxon>Actinomycetota</taxon>
        <taxon>Actinomycetes</taxon>
        <taxon>Micrococcales</taxon>
        <taxon>Microbacteriaceae</taxon>
        <taxon>Agromyces</taxon>
    </lineage>
</organism>
<keyword evidence="7" id="KW-1185">Reference proteome</keyword>
<evidence type="ECO:0000313" key="7">
    <source>
        <dbReference type="Proteomes" id="UP001500506"/>
    </source>
</evidence>
<dbReference type="InterPro" id="IPR023772">
    <property type="entry name" value="DNA-bd_HTH_TetR-type_CS"/>
</dbReference>
<keyword evidence="3" id="KW-0804">Transcription</keyword>
<dbReference type="PANTHER" id="PTHR47506:SF1">
    <property type="entry name" value="HTH-TYPE TRANSCRIPTIONAL REGULATOR YJDC"/>
    <property type="match status" value="1"/>
</dbReference>
<dbReference type="PROSITE" id="PS01081">
    <property type="entry name" value="HTH_TETR_1"/>
    <property type="match status" value="1"/>
</dbReference>
<comment type="caution">
    <text evidence="6">The sequence shown here is derived from an EMBL/GenBank/DDBJ whole genome shotgun (WGS) entry which is preliminary data.</text>
</comment>
<feature type="domain" description="HTH tetR-type" evidence="5">
    <location>
        <begin position="14"/>
        <end position="74"/>
    </location>
</feature>
<accession>A0ABP4WU13</accession>
<dbReference type="EMBL" id="BAAANH010000004">
    <property type="protein sequence ID" value="GAA1760013.1"/>
    <property type="molecule type" value="Genomic_DNA"/>
</dbReference>
<evidence type="ECO:0000256" key="3">
    <source>
        <dbReference type="ARBA" id="ARBA00023163"/>
    </source>
</evidence>
<dbReference type="InterPro" id="IPR001647">
    <property type="entry name" value="HTH_TetR"/>
</dbReference>
<dbReference type="RefSeq" id="WP_232497908.1">
    <property type="nucleotide sequence ID" value="NZ_BAAANH010000004.1"/>
</dbReference>
<dbReference type="SUPFAM" id="SSF48498">
    <property type="entry name" value="Tetracyclin repressor-like, C-terminal domain"/>
    <property type="match status" value="1"/>
</dbReference>
<dbReference type="Pfam" id="PF00440">
    <property type="entry name" value="TetR_N"/>
    <property type="match status" value="1"/>
</dbReference>
<name>A0ABP4WU13_9MICO</name>
<keyword evidence="2 4" id="KW-0238">DNA-binding</keyword>
<evidence type="ECO:0000256" key="2">
    <source>
        <dbReference type="ARBA" id="ARBA00023125"/>
    </source>
</evidence>
<reference evidence="7" key="1">
    <citation type="journal article" date="2019" name="Int. J. Syst. Evol. Microbiol.">
        <title>The Global Catalogue of Microorganisms (GCM) 10K type strain sequencing project: providing services to taxonomists for standard genome sequencing and annotation.</title>
        <authorList>
            <consortium name="The Broad Institute Genomics Platform"/>
            <consortium name="The Broad Institute Genome Sequencing Center for Infectious Disease"/>
            <person name="Wu L."/>
            <person name="Ma J."/>
        </authorList>
    </citation>
    <scope>NUCLEOTIDE SEQUENCE [LARGE SCALE GENOMIC DNA]</scope>
    <source>
        <strain evidence="7">JCM 14319</strain>
    </source>
</reference>
<dbReference type="InterPro" id="IPR036271">
    <property type="entry name" value="Tet_transcr_reg_TetR-rel_C_sf"/>
</dbReference>
<evidence type="ECO:0000313" key="6">
    <source>
        <dbReference type="EMBL" id="GAA1760013.1"/>
    </source>
</evidence>
<dbReference type="Proteomes" id="UP001500506">
    <property type="component" value="Unassembled WGS sequence"/>
</dbReference>
<evidence type="ECO:0000256" key="4">
    <source>
        <dbReference type="PROSITE-ProRule" id="PRU00335"/>
    </source>
</evidence>
<dbReference type="Gene3D" id="1.10.357.10">
    <property type="entry name" value="Tetracycline Repressor, domain 2"/>
    <property type="match status" value="1"/>
</dbReference>
<dbReference type="PANTHER" id="PTHR47506">
    <property type="entry name" value="TRANSCRIPTIONAL REGULATORY PROTEIN"/>
    <property type="match status" value="1"/>
</dbReference>
<dbReference type="SUPFAM" id="SSF46689">
    <property type="entry name" value="Homeodomain-like"/>
    <property type="match status" value="1"/>
</dbReference>
<evidence type="ECO:0000256" key="1">
    <source>
        <dbReference type="ARBA" id="ARBA00023015"/>
    </source>
</evidence>